<evidence type="ECO:0000313" key="5">
    <source>
        <dbReference type="Proteomes" id="UP000255207"/>
    </source>
</evidence>
<name>A0A370KYB1_9HYPH</name>
<gene>
    <name evidence="4" type="ORF">DWE98_26910</name>
</gene>
<accession>A0A370KYB1</accession>
<comment type="caution">
    <text evidence="4">The sequence shown here is derived from an EMBL/GenBank/DDBJ whole genome shotgun (WGS) entry which is preliminary data.</text>
</comment>
<reference evidence="5" key="1">
    <citation type="submission" date="2018-07" db="EMBL/GenBank/DDBJ databases">
        <authorList>
            <person name="Safronova V.I."/>
            <person name="Chirak E.R."/>
            <person name="Sazanova A.L."/>
        </authorList>
    </citation>
    <scope>NUCLEOTIDE SEQUENCE [LARGE SCALE GENOMIC DNA]</scope>
    <source>
        <strain evidence="5">RCAM04685</strain>
    </source>
</reference>
<evidence type="ECO:0000256" key="3">
    <source>
        <dbReference type="ARBA" id="ARBA00022764"/>
    </source>
</evidence>
<dbReference type="Proteomes" id="UP000255207">
    <property type="component" value="Unassembled WGS sequence"/>
</dbReference>
<dbReference type="SUPFAM" id="SSF53850">
    <property type="entry name" value="Periplasmic binding protein-like II"/>
    <property type="match status" value="1"/>
</dbReference>
<dbReference type="OrthoDB" id="9770625at2"/>
<sequence>MAQHLEAKTGPSRRAILAAGGAAAVTSYGFGARAQEVNVRFVGERYPALEFYVKKLQAALPNVKVTADLMPNAPLKELQTITLSSGADSIDIMLGNDLTIANFAQNGWLEPLDEYIAKYRDEYKLDDFAKTAMSSASFGGKVYGLPVLTNTQLFAYRQDLLEGKGLKPPTSFEEYIAAAGALNSPSVAGTVMTLKGDGVLNEGHWYLNALGDGWFDANKKPVFNSAKGVTAIETMKSLTRFAPRGYTANGNDESTILFQQGAAAMGMQWLTRTAAMDRQDQSKVIGKISWAPPPRGGQVVVADSFAISKFSSRNKDTLFRLLAATLSPANQREGASLACPTRVSVLEDPELRQRFRYYSVLVPALEKGATFPKFAEFKEVSETVTRRILQAVTGEMPVKEALDVAAKESEEFLTRRGVYK</sequence>
<evidence type="ECO:0000256" key="2">
    <source>
        <dbReference type="ARBA" id="ARBA00008520"/>
    </source>
</evidence>
<evidence type="ECO:0000313" key="4">
    <source>
        <dbReference type="EMBL" id="RDJ19975.1"/>
    </source>
</evidence>
<dbReference type="PANTHER" id="PTHR43649:SF12">
    <property type="entry name" value="DIACETYLCHITOBIOSE BINDING PROTEIN DASA"/>
    <property type="match status" value="1"/>
</dbReference>
<dbReference type="AlphaFoldDB" id="A0A370KYB1"/>
<keyword evidence="3" id="KW-0574">Periplasm</keyword>
<dbReference type="InterPro" id="IPR050490">
    <property type="entry name" value="Bact_solute-bd_prot1"/>
</dbReference>
<comment type="subcellular location">
    <subcellularLocation>
        <location evidence="1">Periplasm</location>
    </subcellularLocation>
</comment>
<dbReference type="GO" id="GO:0042597">
    <property type="term" value="C:periplasmic space"/>
    <property type="evidence" value="ECO:0007669"/>
    <property type="project" value="UniProtKB-SubCell"/>
</dbReference>
<dbReference type="Pfam" id="PF01547">
    <property type="entry name" value="SBP_bac_1"/>
    <property type="match status" value="1"/>
</dbReference>
<organism evidence="4 5">
    <name type="scientific">Bosea caraganae</name>
    <dbReference type="NCBI Taxonomy" id="2763117"/>
    <lineage>
        <taxon>Bacteria</taxon>
        <taxon>Pseudomonadati</taxon>
        <taxon>Pseudomonadota</taxon>
        <taxon>Alphaproteobacteria</taxon>
        <taxon>Hyphomicrobiales</taxon>
        <taxon>Boseaceae</taxon>
        <taxon>Bosea</taxon>
    </lineage>
</organism>
<evidence type="ECO:0000256" key="1">
    <source>
        <dbReference type="ARBA" id="ARBA00004418"/>
    </source>
</evidence>
<comment type="similarity">
    <text evidence="2">Belongs to the bacterial solute-binding protein 1 family.</text>
</comment>
<dbReference type="InterPro" id="IPR006059">
    <property type="entry name" value="SBP"/>
</dbReference>
<dbReference type="EMBL" id="QQTP01000024">
    <property type="protein sequence ID" value="RDJ19975.1"/>
    <property type="molecule type" value="Genomic_DNA"/>
</dbReference>
<proteinExistence type="inferred from homology"/>
<dbReference type="Gene3D" id="3.40.190.10">
    <property type="entry name" value="Periplasmic binding protein-like II"/>
    <property type="match status" value="2"/>
</dbReference>
<dbReference type="PANTHER" id="PTHR43649">
    <property type="entry name" value="ARABINOSE-BINDING PROTEIN-RELATED"/>
    <property type="match status" value="1"/>
</dbReference>
<keyword evidence="5" id="KW-1185">Reference proteome</keyword>
<dbReference type="RefSeq" id="WP_114832403.1">
    <property type="nucleotide sequence ID" value="NZ_QQTO01000028.1"/>
</dbReference>
<protein>
    <submittedName>
        <fullName evidence="4">Extracellular solute-binding protein</fullName>
    </submittedName>
</protein>